<dbReference type="SMART" id="SM00225">
    <property type="entry name" value="BTB"/>
    <property type="match status" value="1"/>
</dbReference>
<reference evidence="3" key="3">
    <citation type="submission" date="2015-06" db="UniProtKB">
        <authorList>
            <consortium name="EnsemblProtists"/>
        </authorList>
    </citation>
    <scope>IDENTIFICATION</scope>
</reference>
<dbReference type="OrthoDB" id="2414723at2759"/>
<evidence type="ECO:0000259" key="1">
    <source>
        <dbReference type="SMART" id="SM00225"/>
    </source>
</evidence>
<dbReference type="InterPro" id="IPR011333">
    <property type="entry name" value="SKP1/BTB/POZ_sf"/>
</dbReference>
<dbReference type="PaxDb" id="55529-EKX41808"/>
<feature type="domain" description="BTB" evidence="1">
    <location>
        <begin position="5"/>
        <end position="105"/>
    </location>
</feature>
<dbReference type="InterPro" id="IPR000210">
    <property type="entry name" value="BTB/POZ_dom"/>
</dbReference>
<dbReference type="HOGENOM" id="CLU_995522_0_0_1"/>
<dbReference type="eggNOG" id="KOG2714">
    <property type="taxonomic scope" value="Eukaryota"/>
</dbReference>
<dbReference type="Pfam" id="PF02214">
    <property type="entry name" value="BTB_2"/>
    <property type="match status" value="1"/>
</dbReference>
<dbReference type="AlphaFoldDB" id="L1IZX1"/>
<organism evidence="2">
    <name type="scientific">Guillardia theta (strain CCMP2712)</name>
    <name type="common">Cryptophyte</name>
    <dbReference type="NCBI Taxonomy" id="905079"/>
    <lineage>
        <taxon>Eukaryota</taxon>
        <taxon>Cryptophyceae</taxon>
        <taxon>Pyrenomonadales</taxon>
        <taxon>Geminigeraceae</taxon>
        <taxon>Guillardia</taxon>
    </lineage>
</organism>
<evidence type="ECO:0000313" key="3">
    <source>
        <dbReference type="EnsemblProtists" id="EKX41808"/>
    </source>
</evidence>
<dbReference type="GeneID" id="17298414"/>
<dbReference type="GO" id="GO:0051260">
    <property type="term" value="P:protein homooligomerization"/>
    <property type="evidence" value="ECO:0007669"/>
    <property type="project" value="InterPro"/>
</dbReference>
<dbReference type="EnsemblProtists" id="EKX41808">
    <property type="protein sequence ID" value="EKX41808"/>
    <property type="gene ID" value="GUITHDRAFT_112226"/>
</dbReference>
<accession>L1IZX1</accession>
<reference evidence="4" key="2">
    <citation type="submission" date="2012-11" db="EMBL/GenBank/DDBJ databases">
        <authorList>
            <person name="Kuo A."/>
            <person name="Curtis B.A."/>
            <person name="Tanifuji G."/>
            <person name="Burki F."/>
            <person name="Gruber A."/>
            <person name="Irimia M."/>
            <person name="Maruyama S."/>
            <person name="Arias M.C."/>
            <person name="Ball S.G."/>
            <person name="Gile G.H."/>
            <person name="Hirakawa Y."/>
            <person name="Hopkins J.F."/>
            <person name="Rensing S.A."/>
            <person name="Schmutz J."/>
            <person name="Symeonidi A."/>
            <person name="Elias M."/>
            <person name="Eveleigh R.J."/>
            <person name="Herman E.K."/>
            <person name="Klute M.J."/>
            <person name="Nakayama T."/>
            <person name="Obornik M."/>
            <person name="Reyes-Prieto A."/>
            <person name="Armbrust E.V."/>
            <person name="Aves S.J."/>
            <person name="Beiko R.G."/>
            <person name="Coutinho P."/>
            <person name="Dacks J.B."/>
            <person name="Durnford D.G."/>
            <person name="Fast N.M."/>
            <person name="Green B.R."/>
            <person name="Grisdale C."/>
            <person name="Hempe F."/>
            <person name="Henrissat B."/>
            <person name="Hoppner M.P."/>
            <person name="Ishida K.-I."/>
            <person name="Kim E."/>
            <person name="Koreny L."/>
            <person name="Kroth P.G."/>
            <person name="Liu Y."/>
            <person name="Malik S.-B."/>
            <person name="Maier U.G."/>
            <person name="McRose D."/>
            <person name="Mock T."/>
            <person name="Neilson J.A."/>
            <person name="Onodera N.T."/>
            <person name="Poole A.M."/>
            <person name="Pritham E.J."/>
            <person name="Richards T.A."/>
            <person name="Rocap G."/>
            <person name="Roy S.W."/>
            <person name="Sarai C."/>
            <person name="Schaack S."/>
            <person name="Shirato S."/>
            <person name="Slamovits C.H."/>
            <person name="Spencer D.F."/>
            <person name="Suzuki S."/>
            <person name="Worden A.Z."/>
            <person name="Zauner S."/>
            <person name="Barry K."/>
            <person name="Bell C."/>
            <person name="Bharti A.K."/>
            <person name="Crow J.A."/>
            <person name="Grimwood J."/>
            <person name="Kramer R."/>
            <person name="Lindquist E."/>
            <person name="Lucas S."/>
            <person name="Salamov A."/>
            <person name="McFadden G.I."/>
            <person name="Lane C.E."/>
            <person name="Keeling P.J."/>
            <person name="Gray M.W."/>
            <person name="Grigoriev I.V."/>
            <person name="Archibald J.M."/>
        </authorList>
    </citation>
    <scope>NUCLEOTIDE SEQUENCE</scope>
    <source>
        <strain evidence="4">CCMP2712</strain>
    </source>
</reference>
<keyword evidence="4" id="KW-1185">Reference proteome</keyword>
<dbReference type="InterPro" id="IPR003131">
    <property type="entry name" value="T1-type_BTB"/>
</dbReference>
<dbReference type="Proteomes" id="UP000011087">
    <property type="component" value="Unassembled WGS sequence"/>
</dbReference>
<dbReference type="RefSeq" id="XP_005828788.1">
    <property type="nucleotide sequence ID" value="XM_005828731.1"/>
</dbReference>
<dbReference type="Gene3D" id="3.30.710.10">
    <property type="entry name" value="Potassium Channel Kv1.1, Chain A"/>
    <property type="match status" value="1"/>
</dbReference>
<dbReference type="PANTHER" id="PTHR14499">
    <property type="entry name" value="POTASSIUM CHANNEL TETRAMERIZATION DOMAIN-CONTAINING"/>
    <property type="match status" value="1"/>
</dbReference>
<dbReference type="KEGG" id="gtt:GUITHDRAFT_112226"/>
<reference evidence="2 4" key="1">
    <citation type="journal article" date="2012" name="Nature">
        <title>Algal genomes reveal evolutionary mosaicism and the fate of nucleomorphs.</title>
        <authorList>
            <consortium name="DOE Joint Genome Institute"/>
            <person name="Curtis B.A."/>
            <person name="Tanifuji G."/>
            <person name="Burki F."/>
            <person name="Gruber A."/>
            <person name="Irimia M."/>
            <person name="Maruyama S."/>
            <person name="Arias M.C."/>
            <person name="Ball S.G."/>
            <person name="Gile G.H."/>
            <person name="Hirakawa Y."/>
            <person name="Hopkins J.F."/>
            <person name="Kuo A."/>
            <person name="Rensing S.A."/>
            <person name="Schmutz J."/>
            <person name="Symeonidi A."/>
            <person name="Elias M."/>
            <person name="Eveleigh R.J."/>
            <person name="Herman E.K."/>
            <person name="Klute M.J."/>
            <person name="Nakayama T."/>
            <person name="Obornik M."/>
            <person name="Reyes-Prieto A."/>
            <person name="Armbrust E.V."/>
            <person name="Aves S.J."/>
            <person name="Beiko R.G."/>
            <person name="Coutinho P."/>
            <person name="Dacks J.B."/>
            <person name="Durnford D.G."/>
            <person name="Fast N.M."/>
            <person name="Green B.R."/>
            <person name="Grisdale C.J."/>
            <person name="Hempel F."/>
            <person name="Henrissat B."/>
            <person name="Hoppner M.P."/>
            <person name="Ishida K."/>
            <person name="Kim E."/>
            <person name="Koreny L."/>
            <person name="Kroth P.G."/>
            <person name="Liu Y."/>
            <person name="Malik S.B."/>
            <person name="Maier U.G."/>
            <person name="McRose D."/>
            <person name="Mock T."/>
            <person name="Neilson J.A."/>
            <person name="Onodera N.T."/>
            <person name="Poole A.M."/>
            <person name="Pritham E.J."/>
            <person name="Richards T.A."/>
            <person name="Rocap G."/>
            <person name="Roy S.W."/>
            <person name="Sarai C."/>
            <person name="Schaack S."/>
            <person name="Shirato S."/>
            <person name="Slamovits C.H."/>
            <person name="Spencer D.F."/>
            <person name="Suzuki S."/>
            <person name="Worden A.Z."/>
            <person name="Zauner S."/>
            <person name="Barry K."/>
            <person name="Bell C."/>
            <person name="Bharti A.K."/>
            <person name="Crow J.A."/>
            <person name="Grimwood J."/>
            <person name="Kramer R."/>
            <person name="Lindquist E."/>
            <person name="Lucas S."/>
            <person name="Salamov A."/>
            <person name="McFadden G.I."/>
            <person name="Lane C.E."/>
            <person name="Keeling P.J."/>
            <person name="Gray M.W."/>
            <person name="Grigoriev I.V."/>
            <person name="Archibald J.M."/>
        </authorList>
    </citation>
    <scope>NUCLEOTIDE SEQUENCE</scope>
    <source>
        <strain evidence="2 4">CCMP2712</strain>
    </source>
</reference>
<evidence type="ECO:0000313" key="2">
    <source>
        <dbReference type="EMBL" id="EKX41808.1"/>
    </source>
</evidence>
<dbReference type="CDD" id="cd18316">
    <property type="entry name" value="BTB_POZ_KCTD-like"/>
    <property type="match status" value="1"/>
</dbReference>
<dbReference type="PANTHER" id="PTHR14499:SF136">
    <property type="entry name" value="GH08630P"/>
    <property type="match status" value="1"/>
</dbReference>
<protein>
    <recommendedName>
        <fullName evidence="1">BTB domain-containing protein</fullName>
    </recommendedName>
</protein>
<dbReference type="EMBL" id="JH993021">
    <property type="protein sequence ID" value="EKX41808.1"/>
    <property type="molecule type" value="Genomic_DNA"/>
</dbReference>
<gene>
    <name evidence="2" type="ORF">GUITHDRAFT_112226</name>
</gene>
<name>L1IZX1_GUITC</name>
<proteinExistence type="predicted"/>
<dbReference type="SUPFAM" id="SSF54695">
    <property type="entry name" value="POZ domain"/>
    <property type="match status" value="1"/>
</dbReference>
<sequence length="280" mass="31598">MAEQDMVHFKVGGERFQISRDYLLYDQESILFKMVDGTWNTLRDEDGCIIIDRDPIRFRVLTNFLRTRELVLDYGVTASGILQEASFFQLEELSRAAAAKADESDELRLLTLYVDERRGKLLCRRGEGEEKIPSKAGLTISLFREALVLVSLHLGKVSGFSVSIACGSDGKEEERPAVWKTEDSRKQSAMFRLSAGEHSIRLNFTARGSGAFNEIASVYGPLRLEVYPSVKYEWIEGWHDSITPEKVDKWRAKVQDNSMLADSREIAAAMSAILQSCQGE</sequence>
<evidence type="ECO:0000313" key="4">
    <source>
        <dbReference type="Proteomes" id="UP000011087"/>
    </source>
</evidence>